<comment type="caution">
    <text evidence="10">The sequence shown here is derived from an EMBL/GenBank/DDBJ whole genome shotgun (WGS) entry which is preliminary data.</text>
</comment>
<keyword evidence="11" id="KW-1185">Reference proteome</keyword>
<dbReference type="SUPFAM" id="SSF52833">
    <property type="entry name" value="Thioredoxin-like"/>
    <property type="match status" value="1"/>
</dbReference>
<comment type="function">
    <text evidence="7">Required for disulfide bond formation in some periplasmic proteins. Acts by transferring its disulfide bond to other proteins and is reduced in the process.</text>
</comment>
<dbReference type="Gene3D" id="3.10.450.70">
    <property type="entry name" value="Disulphide bond isomerase, DsbC/G, N-terminal"/>
    <property type="match status" value="1"/>
</dbReference>
<keyword evidence="3 7" id="KW-0732">Signal</keyword>
<evidence type="ECO:0000256" key="1">
    <source>
        <dbReference type="ARBA" id="ARBA00004418"/>
    </source>
</evidence>
<proteinExistence type="inferred from homology"/>
<comment type="similarity">
    <text evidence="2 7">Belongs to the thioredoxin family. DsbC subfamily.</text>
</comment>
<sequence length="246" mass="26706">MKTLLRTLVLSLGFVPLVACSAPAADAPATKPAEVKKAFEARFPNRPVQSVTPTPVAGIYEVVVQGKQIVYTDAKADYLFVGDLIDTQKRESLTEKKMAELSKVAFSSLPLNDAFKEVRGNGARKLAVFSDPDCPFCHKLENESLAKLDNVTIYTFLFPLTSLHPDAMHKSKLVWCSKDRTAAWAGWMRGGKKLSGSADCATPIERNLALGEKLGINGTPALIFANGQMVPGAIDKDEIEKLLNAK</sequence>
<evidence type="ECO:0000256" key="4">
    <source>
        <dbReference type="ARBA" id="ARBA00022764"/>
    </source>
</evidence>
<evidence type="ECO:0000313" key="11">
    <source>
        <dbReference type="Proteomes" id="UP001168540"/>
    </source>
</evidence>
<evidence type="ECO:0000256" key="2">
    <source>
        <dbReference type="ARBA" id="ARBA00009813"/>
    </source>
</evidence>
<gene>
    <name evidence="10" type="ORF">QU481_04565</name>
</gene>
<organism evidence="10 11">
    <name type="scientific">Crenobacter oryzisoli</name>
    <dbReference type="NCBI Taxonomy" id="3056844"/>
    <lineage>
        <taxon>Bacteria</taxon>
        <taxon>Pseudomonadati</taxon>
        <taxon>Pseudomonadota</taxon>
        <taxon>Betaproteobacteria</taxon>
        <taxon>Neisseriales</taxon>
        <taxon>Neisseriaceae</taxon>
        <taxon>Crenobacter</taxon>
    </lineage>
</organism>
<dbReference type="Gene3D" id="3.40.30.10">
    <property type="entry name" value="Glutaredoxin"/>
    <property type="match status" value="1"/>
</dbReference>
<dbReference type="EMBL" id="JAUEDK010000005">
    <property type="protein sequence ID" value="MDN0074161.1"/>
    <property type="molecule type" value="Genomic_DNA"/>
</dbReference>
<evidence type="ECO:0000256" key="5">
    <source>
        <dbReference type="ARBA" id="ARBA00023157"/>
    </source>
</evidence>
<evidence type="ECO:0000313" key="10">
    <source>
        <dbReference type="EMBL" id="MDN0074161.1"/>
    </source>
</evidence>
<dbReference type="InterPro" id="IPR036249">
    <property type="entry name" value="Thioredoxin-like_sf"/>
</dbReference>
<dbReference type="SUPFAM" id="SSF54423">
    <property type="entry name" value="DsbC/DsbG N-terminal domain-like"/>
    <property type="match status" value="1"/>
</dbReference>
<dbReference type="InterPro" id="IPR051470">
    <property type="entry name" value="Thiol:disulfide_interchange"/>
</dbReference>
<keyword evidence="5" id="KW-1015">Disulfide bond</keyword>
<dbReference type="InterPro" id="IPR012336">
    <property type="entry name" value="Thioredoxin-like_fold"/>
</dbReference>
<dbReference type="InterPro" id="IPR009094">
    <property type="entry name" value="DiS-bond_isomerase_DsbC/G_N_sf"/>
</dbReference>
<reference evidence="10" key="1">
    <citation type="submission" date="2023-06" db="EMBL/GenBank/DDBJ databases">
        <authorList>
            <person name="Zhang S."/>
        </authorList>
    </citation>
    <scope>NUCLEOTIDE SEQUENCE</scope>
    <source>
        <strain evidence="10">SG2303</strain>
    </source>
</reference>
<keyword evidence="6 7" id="KW-0676">Redox-active center</keyword>
<dbReference type="Pfam" id="PF13098">
    <property type="entry name" value="Thioredoxin_2"/>
    <property type="match status" value="1"/>
</dbReference>
<dbReference type="InterPro" id="IPR033954">
    <property type="entry name" value="DiS-bond_Isoase_DsbC/G"/>
</dbReference>
<feature type="signal peptide" evidence="7">
    <location>
        <begin position="1"/>
        <end position="24"/>
    </location>
</feature>
<dbReference type="Proteomes" id="UP001168540">
    <property type="component" value="Unassembled WGS sequence"/>
</dbReference>
<dbReference type="PANTHER" id="PTHR35272:SF3">
    <property type="entry name" value="THIOL:DISULFIDE INTERCHANGE PROTEIN DSBC"/>
    <property type="match status" value="1"/>
</dbReference>
<evidence type="ECO:0000256" key="7">
    <source>
        <dbReference type="RuleBase" id="RU364038"/>
    </source>
</evidence>
<keyword evidence="4 7" id="KW-0574">Periplasm</keyword>
<dbReference type="PANTHER" id="PTHR35272">
    <property type="entry name" value="THIOL:DISULFIDE INTERCHANGE PROTEIN DSBC-RELATED"/>
    <property type="match status" value="1"/>
</dbReference>
<feature type="domain" description="Disulphide bond isomerase DsbC/G N-terminal" evidence="8">
    <location>
        <begin position="28"/>
        <end position="95"/>
    </location>
</feature>
<evidence type="ECO:0000259" key="9">
    <source>
        <dbReference type="Pfam" id="PF13098"/>
    </source>
</evidence>
<evidence type="ECO:0000259" key="8">
    <source>
        <dbReference type="Pfam" id="PF10411"/>
    </source>
</evidence>
<dbReference type="InterPro" id="IPR018950">
    <property type="entry name" value="DiS-bond_isomerase_DsbC/G_N"/>
</dbReference>
<name>A0ABT7XK47_9NEIS</name>
<evidence type="ECO:0000256" key="3">
    <source>
        <dbReference type="ARBA" id="ARBA00022729"/>
    </source>
</evidence>
<feature type="domain" description="Thioredoxin-like fold" evidence="9">
    <location>
        <begin position="119"/>
        <end position="243"/>
    </location>
</feature>
<comment type="subcellular location">
    <subcellularLocation>
        <location evidence="1 7">Periplasm</location>
    </subcellularLocation>
</comment>
<dbReference type="RefSeq" id="WP_289828713.1">
    <property type="nucleotide sequence ID" value="NZ_JAUEDK010000005.1"/>
</dbReference>
<dbReference type="CDD" id="cd03020">
    <property type="entry name" value="DsbA_DsbC_DsbG"/>
    <property type="match status" value="1"/>
</dbReference>
<feature type="chain" id="PRO_5044977186" description="Thiol:disulfide interchange protein" evidence="7">
    <location>
        <begin position="25"/>
        <end position="246"/>
    </location>
</feature>
<accession>A0ABT7XK47</accession>
<dbReference type="Pfam" id="PF10411">
    <property type="entry name" value="DsbC_N"/>
    <property type="match status" value="1"/>
</dbReference>
<evidence type="ECO:0000256" key="6">
    <source>
        <dbReference type="ARBA" id="ARBA00023284"/>
    </source>
</evidence>
<protein>
    <recommendedName>
        <fullName evidence="7">Thiol:disulfide interchange protein</fullName>
    </recommendedName>
</protein>